<reference evidence="1" key="1">
    <citation type="journal article" date="2020" name="mSystems">
        <title>Genome- and Community-Level Interaction Insights into Carbon Utilization and Element Cycling Functions of Hydrothermarchaeota in Hydrothermal Sediment.</title>
        <authorList>
            <person name="Zhou Z."/>
            <person name="Liu Y."/>
            <person name="Xu W."/>
            <person name="Pan J."/>
            <person name="Luo Z.H."/>
            <person name="Li M."/>
        </authorList>
    </citation>
    <scope>NUCLEOTIDE SEQUENCE [LARGE SCALE GENOMIC DNA]</scope>
    <source>
        <strain evidence="1">SpSt-757</strain>
    </source>
</reference>
<comment type="caution">
    <text evidence="1">The sequence shown here is derived from an EMBL/GenBank/DDBJ whole genome shotgun (WGS) entry which is preliminary data.</text>
</comment>
<evidence type="ECO:0000313" key="1">
    <source>
        <dbReference type="EMBL" id="HFZ09254.1"/>
    </source>
</evidence>
<proteinExistence type="predicted"/>
<sequence length="69" mass="7655">MSVRIKKTQPTVRLEKIGAITTTTTTFEKGSPIGLLLTFTYAKTITFTEKTGELQPTSRIIKPLNSVKK</sequence>
<dbReference type="EMBL" id="DTGG01000121">
    <property type="protein sequence ID" value="HFZ09254.1"/>
    <property type="molecule type" value="Genomic_DNA"/>
</dbReference>
<dbReference type="AlphaFoldDB" id="A0A7V3N4S7"/>
<gene>
    <name evidence="1" type="ORF">ENV41_03895</name>
</gene>
<protein>
    <submittedName>
        <fullName evidence="1">Uncharacterized protein</fullName>
    </submittedName>
</protein>
<name>A0A7V3N4S7_UNCC3</name>
<organism evidence="1">
    <name type="scientific">candidate division CPR3 bacterium</name>
    <dbReference type="NCBI Taxonomy" id="2268181"/>
    <lineage>
        <taxon>Bacteria</taxon>
        <taxon>Bacteria division CPR3</taxon>
    </lineage>
</organism>
<accession>A0A7V3N4S7</accession>